<feature type="compositionally biased region" description="Polar residues" evidence="6">
    <location>
        <begin position="1848"/>
        <end position="1861"/>
    </location>
</feature>
<feature type="region of interest" description="Disordered" evidence="6">
    <location>
        <begin position="1417"/>
        <end position="1484"/>
    </location>
</feature>
<feature type="region of interest" description="Disordered" evidence="6">
    <location>
        <begin position="937"/>
        <end position="977"/>
    </location>
</feature>
<feature type="region of interest" description="Disordered" evidence="6">
    <location>
        <begin position="1210"/>
        <end position="1357"/>
    </location>
</feature>
<feature type="region of interest" description="Disordered" evidence="6">
    <location>
        <begin position="1761"/>
        <end position="1782"/>
    </location>
</feature>
<dbReference type="GO" id="GO:0017183">
    <property type="term" value="P:protein histidyl modification to diphthamide"/>
    <property type="evidence" value="ECO:0007669"/>
    <property type="project" value="TreeGrafter"/>
</dbReference>
<dbReference type="SUPFAM" id="SSF52402">
    <property type="entry name" value="Adenine nucleotide alpha hydrolases-like"/>
    <property type="match status" value="1"/>
</dbReference>
<dbReference type="CDD" id="cd06155">
    <property type="entry name" value="eu_AANH_C_1"/>
    <property type="match status" value="1"/>
</dbReference>
<dbReference type="InterPro" id="IPR002761">
    <property type="entry name" value="Diphthami_syn_dom"/>
</dbReference>
<protein>
    <recommendedName>
        <fullName evidence="2">Diphthine--ammonia ligase</fullName>
        <ecNumber evidence="1">6.3.1.14</ecNumber>
    </recommendedName>
    <alternativeName>
        <fullName evidence="3">Diphthamide synthase</fullName>
    </alternativeName>
    <alternativeName>
        <fullName evidence="4">Diphthamide synthetase</fullName>
    </alternativeName>
</protein>
<dbReference type="InterPro" id="IPR041297">
    <property type="entry name" value="Crb2_Tudor"/>
</dbReference>
<dbReference type="Gene3D" id="3.90.1490.10">
    <property type="entry name" value="putative n-type atp pyrophosphatase, domain 2"/>
    <property type="match status" value="1"/>
</dbReference>
<feature type="compositionally biased region" description="Polar residues" evidence="6">
    <location>
        <begin position="1475"/>
        <end position="1484"/>
    </location>
</feature>
<reference evidence="9" key="1">
    <citation type="submission" date="2017-03" db="EMBL/GenBank/DDBJ databases">
        <authorList>
            <person name="Sharma R."/>
            <person name="Thines M."/>
        </authorList>
    </citation>
    <scope>NUCLEOTIDE SEQUENCE [LARGE SCALE GENOMIC DNA]</scope>
</reference>
<dbReference type="Pfam" id="PF01042">
    <property type="entry name" value="Ribonuc_L-PSP"/>
    <property type="match status" value="1"/>
</dbReference>
<dbReference type="Gene3D" id="3.30.1330.40">
    <property type="entry name" value="RutC-like"/>
    <property type="match status" value="2"/>
</dbReference>
<dbReference type="EC" id="6.3.1.14" evidence="1"/>
<feature type="compositionally biased region" description="Basic and acidic residues" evidence="6">
    <location>
        <begin position="872"/>
        <end position="882"/>
    </location>
</feature>
<feature type="region of interest" description="Disordered" evidence="6">
    <location>
        <begin position="721"/>
        <end position="826"/>
    </location>
</feature>
<dbReference type="SMART" id="SM00292">
    <property type="entry name" value="BRCT"/>
    <property type="match status" value="1"/>
</dbReference>
<dbReference type="EMBL" id="FWEW01001957">
    <property type="protein sequence ID" value="SLM37883.1"/>
    <property type="molecule type" value="Genomic_DNA"/>
</dbReference>
<dbReference type="CDD" id="cd01994">
    <property type="entry name" value="AANH_PF0828-like"/>
    <property type="match status" value="1"/>
</dbReference>
<dbReference type="Proteomes" id="UP000192927">
    <property type="component" value="Unassembled WGS sequence"/>
</dbReference>
<dbReference type="InterPro" id="IPR035959">
    <property type="entry name" value="RutC-like_sf"/>
</dbReference>
<feature type="region of interest" description="Disordered" evidence="6">
    <location>
        <begin position="851"/>
        <end position="914"/>
    </location>
</feature>
<evidence type="ECO:0000313" key="8">
    <source>
        <dbReference type="EMBL" id="SLM37883.1"/>
    </source>
</evidence>
<dbReference type="InterPro" id="IPR030662">
    <property type="entry name" value="DPH6/MJ0570"/>
</dbReference>
<dbReference type="PROSITE" id="PS50172">
    <property type="entry name" value="BRCT"/>
    <property type="match status" value="1"/>
</dbReference>
<dbReference type="Pfam" id="PF18115">
    <property type="entry name" value="Tudor_3"/>
    <property type="match status" value="1"/>
</dbReference>
<organism evidence="8 9">
    <name type="scientific">Lasallia pustulata</name>
    <dbReference type="NCBI Taxonomy" id="136370"/>
    <lineage>
        <taxon>Eukaryota</taxon>
        <taxon>Fungi</taxon>
        <taxon>Dikarya</taxon>
        <taxon>Ascomycota</taxon>
        <taxon>Pezizomycotina</taxon>
        <taxon>Lecanoromycetes</taxon>
        <taxon>OSLEUM clade</taxon>
        <taxon>Umbilicariomycetidae</taxon>
        <taxon>Umbilicariales</taxon>
        <taxon>Umbilicariaceae</taxon>
        <taxon>Lasallia</taxon>
    </lineage>
</organism>
<feature type="region of interest" description="Disordered" evidence="6">
    <location>
        <begin position="1058"/>
        <end position="1135"/>
    </location>
</feature>
<evidence type="ECO:0000256" key="2">
    <source>
        <dbReference type="ARBA" id="ARBA00018426"/>
    </source>
</evidence>
<feature type="compositionally biased region" description="Acidic residues" evidence="6">
    <location>
        <begin position="1110"/>
        <end position="1122"/>
    </location>
</feature>
<feature type="compositionally biased region" description="Polar residues" evidence="6">
    <location>
        <begin position="1211"/>
        <end position="1226"/>
    </location>
</feature>
<feature type="compositionally biased region" description="Basic and acidic residues" evidence="6">
    <location>
        <begin position="1077"/>
        <end position="1092"/>
    </location>
</feature>
<proteinExistence type="predicted"/>
<dbReference type="InterPro" id="IPR014729">
    <property type="entry name" value="Rossmann-like_a/b/a_fold"/>
</dbReference>
<feature type="compositionally biased region" description="Polar residues" evidence="6">
    <location>
        <begin position="1243"/>
        <end position="1260"/>
    </location>
</feature>
<dbReference type="CDD" id="cd06156">
    <property type="entry name" value="eu_AANH_C_2"/>
    <property type="match status" value="1"/>
</dbReference>
<dbReference type="Gene3D" id="3.40.50.620">
    <property type="entry name" value="HUPs"/>
    <property type="match status" value="1"/>
</dbReference>
<accession>A0A1W5D440</accession>
<dbReference type="Pfam" id="PF01902">
    <property type="entry name" value="Diphthami_syn_2"/>
    <property type="match status" value="1"/>
</dbReference>
<evidence type="ECO:0000256" key="3">
    <source>
        <dbReference type="ARBA" id="ARBA00029814"/>
    </source>
</evidence>
<feature type="compositionally biased region" description="Low complexity" evidence="6">
    <location>
        <begin position="1293"/>
        <end position="1303"/>
    </location>
</feature>
<dbReference type="InterPro" id="IPR047249">
    <property type="entry name" value="BRCT_p53bp1-like_rpt1"/>
</dbReference>
<feature type="compositionally biased region" description="Polar residues" evidence="6">
    <location>
        <begin position="1594"/>
        <end position="1615"/>
    </location>
</feature>
<dbReference type="PANTHER" id="PTHR12196:SF2">
    <property type="entry name" value="DIPHTHINE--AMMONIA LIGASE"/>
    <property type="match status" value="1"/>
</dbReference>
<dbReference type="NCBIfam" id="TIGR00290">
    <property type="entry name" value="MJ0570_dom"/>
    <property type="match status" value="1"/>
</dbReference>
<feature type="compositionally biased region" description="Low complexity" evidence="6">
    <location>
        <begin position="1423"/>
        <end position="1436"/>
    </location>
</feature>
<dbReference type="Gene3D" id="2.30.30.140">
    <property type="match status" value="1"/>
</dbReference>
<name>A0A1W5D440_9LECA</name>
<evidence type="ECO:0000259" key="7">
    <source>
        <dbReference type="PROSITE" id="PS50172"/>
    </source>
</evidence>
<dbReference type="PANTHER" id="PTHR12196">
    <property type="entry name" value="DOMAIN OF UNKNOWN FUNCTION 71 DUF71 -CONTAINING PROTEIN"/>
    <property type="match status" value="1"/>
</dbReference>
<evidence type="ECO:0000313" key="9">
    <source>
        <dbReference type="Proteomes" id="UP000192927"/>
    </source>
</evidence>
<feature type="compositionally biased region" description="Polar residues" evidence="6">
    <location>
        <begin position="966"/>
        <end position="975"/>
    </location>
</feature>
<evidence type="ECO:0000256" key="1">
    <source>
        <dbReference type="ARBA" id="ARBA00012089"/>
    </source>
</evidence>
<dbReference type="InterPro" id="IPR036420">
    <property type="entry name" value="BRCT_dom_sf"/>
</dbReference>
<dbReference type="CDD" id="cd17745">
    <property type="entry name" value="BRCT_p53bp1_rpt1"/>
    <property type="match status" value="1"/>
</dbReference>
<feature type="compositionally biased region" description="Basic and acidic residues" evidence="6">
    <location>
        <begin position="301"/>
        <end position="314"/>
    </location>
</feature>
<feature type="compositionally biased region" description="Polar residues" evidence="6">
    <location>
        <begin position="1443"/>
        <end position="1464"/>
    </location>
</feature>
<feature type="domain" description="BRCT" evidence="7">
    <location>
        <begin position="1886"/>
        <end position="2010"/>
    </location>
</feature>
<dbReference type="SUPFAM" id="SSF55298">
    <property type="entry name" value="YjgF-like"/>
    <property type="match status" value="2"/>
</dbReference>
<evidence type="ECO:0000256" key="5">
    <source>
        <dbReference type="ARBA" id="ARBA00048108"/>
    </source>
</evidence>
<feature type="region of interest" description="Disordered" evidence="6">
    <location>
        <begin position="1836"/>
        <end position="1877"/>
    </location>
</feature>
<dbReference type="InterPro" id="IPR006175">
    <property type="entry name" value="YjgF/YER057c/UK114"/>
</dbReference>
<feature type="compositionally biased region" description="Low complexity" evidence="6">
    <location>
        <begin position="1271"/>
        <end position="1284"/>
    </location>
</feature>
<feature type="region of interest" description="Disordered" evidence="6">
    <location>
        <begin position="1548"/>
        <end position="1615"/>
    </location>
</feature>
<dbReference type="InterPro" id="IPR001357">
    <property type="entry name" value="BRCT_dom"/>
</dbReference>
<feature type="compositionally biased region" description="Polar residues" evidence="6">
    <location>
        <begin position="732"/>
        <end position="746"/>
    </location>
</feature>
<evidence type="ECO:0000256" key="4">
    <source>
        <dbReference type="ARBA" id="ARBA00031552"/>
    </source>
</evidence>
<sequence>MAASDSLNVIALISGGKDSFFSILHCLQNGHRIVALANLYPPVLAEATEGHEGFTEEDLNSYMYQTVGHTVIPLYEQATGIPLYRQEIRGTAVQTGKSYRQPQARVDSTRDYSPDSLVSKLSANIITAPEEDETESLLPLLGRVMAAHPEANAVSTGAILSTYQRTRIESVAIRLGLVPLAYLWQYPSLPPGTQLSLLQDMEAVGLDAKIIKVASGGLDESFLWGNVANDIVMKRVERAMKRFGGGENGSVLGEGGEFETLVLDGPRSLFKGRIVVEEEDREVVSEGGGSAWLKIKRARVEGKPEDDTLRETTSGEKPGGQEEPEGEVPGKKSSPATVRKPGGCYGVDESFDDISTAISLDARFPSSNGPPEGGGEKRVRVVADTDSKEKLSYELGFDTQTSDEGNNVITWTAFRDKEKSTTVEEEMENIMRQINDWLRTFGKGPSRTYRAQDIVFATILLRSMESFPTVNKIYGTLFQEPNPPARVTVACGDLLPENCQVSITVTFDPEAPNYKRALHVQSRSYWAPANIGPYSQAISVPVPSDPDTAHRPRLVYVAGQIPLDPATMRLDIHENERVVSYKRQAVLALQHLWRIGKEMDVTWWTNVVAFIPSVNTGHDPASYAQLAGKVWEMRHISFETKEEVVEKDLWEEKYHGALGTGFQVAMVAQPDSIDFSQLKAFALGIEQTPSLNATTKDTPPKPVKRTYSRTRSNVESINIHTSSRRRRLVGQSRAQSVIHTPRQVNTLRGGADAVGSAPPSLHQELPSTVPDSSKPKMSRLASQQEGDTQPYSQTVYDKLLGKDRSQPVSKEAPAATGETTHTHDATPFTYSQGNPGHIDLLAAFEQPTLTYSEETPESDSADELGGTTQLDVRAEPYPESKRFKQSKTPATHGKKRSRNGEFIEPSNTTPRLPVNPFAGHMGEIGGTMDLSQVFQTTQAGSSPLWNKLPSEATSERPSPGFFPMQRRSTADSLSSPAKIPHANFQRAVTEPQTTYISMKASQDERERQLVLQRAAALNCGSGEELSDDDFESQGSLLRRHMNQKRIESIAKDEFVGITAPSRPGLRGYSRAASAKGSESHHPPRSSGRREDDAVIISDDINGEETQGNATEDETEHEEDNDAVEIRPPSEMVEEDKENFDLGGLQVPMTTSSNAARVSLQDTIQDSPSYNRHRGLSPTANKNLIKHLTKPDDKDISNRSTGSSEKIEINLRGSQTVAIADSQPSQPRTKDSKTHNSEPLPSPAQASSSETRAIIPQSQSCPLALNTPLQPPRARQLQQVDSSSLPPGPPPMSSPVLHSSPSLPQNTMSEAALRSSPPQLRPPEDTPGTLSTPVGSPRLNHHHTTQQLPQPMEETEKKTALAEIAAEITEDKVETAVHPDIARMKKSINIAEGTLRSTIPESNLSSGHIRGSLASASVPNAMRASSQPQPSLASSSAVGPAAKQHSTGSTMFETAQTHLEGSPSKQRLRSTRHQSEPSWTSPSSYLKRTRTLTEIASDPTPPDAVGDVDVDVGLITTEDMAFQAAIEGSSPIGPAKKRRRGRDERVLQVAEQQPNQLPPGMLSDTQDRENDGAQAAVAARRNAMRRHVPEDVKNRGSSNLRPQSTGSTRGTLVTQKPATKAVASSIAKHHTTNNLNPAMLDKKPHHGSRIQVLRDKAGTAPGIGIPHQEVQPEETRVMTAVEEDVLAPNRVFAAFNGTYHPATCLGFTRDKEPRYRIRFDDGTIGAISRFGVRKLDLRKGDIVKIDLPGARTKTYIVEGFKDRMDTPHDPQTPCRNRRSGSSESVQYPKVDLYGYATVTLLVKQRGPVSPLLDVGITNVYLTQTMWTTFNDRLYSYAPNQQPLPPGPQTPSETISASTTPSSRIRRSKASMSGRAVSSTTSVAPSRTAFSLFKDVVFAVSQIEQEDRRKQTIDHITTNGGRLVDDGFDELFIIPGFEPTSPSKRSPKTAKSSFRLNHQAESLGFTCLIADKHGRKTKYIQALALGIPCLATRWVHDCVSKQTLLPWEPYLLPSGESTFLNGAVSSRLLLSYPPNTARLATIIESRPQWLSGRSVLLVMGEEKRKAYHFLTHALGARRVARAGNLEAARRMLVEGGEAWDLVYVEGSEEVAERVLLGGERGGKRKRGRSEGGVAGRVGKVRVVGDQFVIQGLILGTLVEE</sequence>
<dbReference type="Gene3D" id="3.40.50.10190">
    <property type="entry name" value="BRCT domain"/>
    <property type="match status" value="1"/>
</dbReference>
<feature type="region of interest" description="Disordered" evidence="6">
    <location>
        <begin position="301"/>
        <end position="345"/>
    </location>
</feature>
<dbReference type="SUPFAM" id="SSF52113">
    <property type="entry name" value="BRCT domain"/>
    <property type="match status" value="1"/>
</dbReference>
<dbReference type="GO" id="GO:0017178">
    <property type="term" value="F:diphthine-ammonia ligase activity"/>
    <property type="evidence" value="ECO:0007669"/>
    <property type="project" value="UniProtKB-EC"/>
</dbReference>
<keyword evidence="9" id="KW-1185">Reference proteome</keyword>
<evidence type="ECO:0000256" key="6">
    <source>
        <dbReference type="SAM" id="MobiDB-lite"/>
    </source>
</evidence>
<feature type="compositionally biased region" description="Polar residues" evidence="6">
    <location>
        <begin position="780"/>
        <end position="795"/>
    </location>
</feature>
<comment type="catalytic activity">
    <reaction evidence="5">
        <text>diphthine-[translation elongation factor 2] + NH4(+) + ATP = diphthamide-[translation elongation factor 2] + AMP + diphosphate + H(+)</text>
        <dbReference type="Rhea" id="RHEA:19753"/>
        <dbReference type="Rhea" id="RHEA-COMP:10172"/>
        <dbReference type="Rhea" id="RHEA-COMP:10174"/>
        <dbReference type="ChEBI" id="CHEBI:15378"/>
        <dbReference type="ChEBI" id="CHEBI:16692"/>
        <dbReference type="ChEBI" id="CHEBI:28938"/>
        <dbReference type="ChEBI" id="CHEBI:30616"/>
        <dbReference type="ChEBI" id="CHEBI:33019"/>
        <dbReference type="ChEBI" id="CHEBI:82696"/>
        <dbReference type="ChEBI" id="CHEBI:456215"/>
        <dbReference type="EC" id="6.3.1.14"/>
    </reaction>
</comment>